<dbReference type="PROSITE" id="PS50885">
    <property type="entry name" value="HAMP"/>
    <property type="match status" value="1"/>
</dbReference>
<dbReference type="SMART" id="SM00091">
    <property type="entry name" value="PAS"/>
    <property type="match status" value="1"/>
</dbReference>
<dbReference type="EMBL" id="CP027033">
    <property type="protein sequence ID" value="AXR81176.1"/>
    <property type="molecule type" value="Genomic_DNA"/>
</dbReference>
<feature type="region of interest" description="Disordered" evidence="5">
    <location>
        <begin position="15"/>
        <end position="51"/>
    </location>
</feature>
<proteinExistence type="inferred from homology"/>
<dbReference type="Proteomes" id="UP000258613">
    <property type="component" value="Chromosome"/>
</dbReference>
<evidence type="ECO:0000256" key="1">
    <source>
        <dbReference type="ARBA" id="ARBA00023224"/>
    </source>
</evidence>
<dbReference type="GO" id="GO:0006355">
    <property type="term" value="P:regulation of DNA-templated transcription"/>
    <property type="evidence" value="ECO:0007669"/>
    <property type="project" value="InterPro"/>
</dbReference>
<dbReference type="InterPro" id="IPR004090">
    <property type="entry name" value="Chemotax_Me-accpt_rcpt"/>
</dbReference>
<feature type="compositionally biased region" description="Polar residues" evidence="5">
    <location>
        <begin position="25"/>
        <end position="40"/>
    </location>
</feature>
<dbReference type="InterPro" id="IPR003660">
    <property type="entry name" value="HAMP_dom"/>
</dbReference>
<dbReference type="InterPro" id="IPR013767">
    <property type="entry name" value="PAS_fold"/>
</dbReference>
<dbReference type="InterPro" id="IPR035965">
    <property type="entry name" value="PAS-like_dom_sf"/>
</dbReference>
<organism evidence="9 10">
    <name type="scientific">Natrarchaeobaculum sulfurireducens</name>
    <dbReference type="NCBI Taxonomy" id="2044521"/>
    <lineage>
        <taxon>Archaea</taxon>
        <taxon>Methanobacteriati</taxon>
        <taxon>Methanobacteriota</taxon>
        <taxon>Stenosarchaea group</taxon>
        <taxon>Halobacteria</taxon>
        <taxon>Halobacteriales</taxon>
        <taxon>Natrialbaceae</taxon>
        <taxon>Natrarchaeobaculum</taxon>
    </lineage>
</organism>
<dbReference type="GO" id="GO:0016020">
    <property type="term" value="C:membrane"/>
    <property type="evidence" value="ECO:0007669"/>
    <property type="project" value="InterPro"/>
</dbReference>
<dbReference type="SUPFAM" id="SSF58104">
    <property type="entry name" value="Methyl-accepting chemotaxis protein (MCP) signaling domain"/>
    <property type="match status" value="1"/>
</dbReference>
<evidence type="ECO:0000256" key="5">
    <source>
        <dbReference type="SAM" id="MobiDB-lite"/>
    </source>
</evidence>
<dbReference type="Gene3D" id="3.30.450.20">
    <property type="entry name" value="PAS domain"/>
    <property type="match status" value="1"/>
</dbReference>
<evidence type="ECO:0000313" key="9">
    <source>
        <dbReference type="EMBL" id="AXR81176.1"/>
    </source>
</evidence>
<dbReference type="CDD" id="cd00130">
    <property type="entry name" value="PAS"/>
    <property type="match status" value="1"/>
</dbReference>
<dbReference type="SUPFAM" id="SSF55785">
    <property type="entry name" value="PYP-like sensor domain (PAS domain)"/>
    <property type="match status" value="1"/>
</dbReference>
<dbReference type="AlphaFoldDB" id="A0A346PNT1"/>
<dbReference type="PANTHER" id="PTHR32089">
    <property type="entry name" value="METHYL-ACCEPTING CHEMOTAXIS PROTEIN MCPB"/>
    <property type="match status" value="1"/>
</dbReference>
<dbReference type="GO" id="GO:0007165">
    <property type="term" value="P:signal transduction"/>
    <property type="evidence" value="ECO:0007669"/>
    <property type="project" value="UniProtKB-KW"/>
</dbReference>
<evidence type="ECO:0000259" key="8">
    <source>
        <dbReference type="PROSITE" id="PS50885"/>
    </source>
</evidence>
<evidence type="ECO:0000256" key="2">
    <source>
        <dbReference type="ARBA" id="ARBA00029447"/>
    </source>
</evidence>
<keyword evidence="10" id="KW-1185">Reference proteome</keyword>
<dbReference type="PANTHER" id="PTHR32089:SF112">
    <property type="entry name" value="LYSOZYME-LIKE PROTEIN-RELATED"/>
    <property type="match status" value="1"/>
</dbReference>
<dbReference type="InterPro" id="IPR004089">
    <property type="entry name" value="MCPsignal_dom"/>
</dbReference>
<dbReference type="Pfam" id="PF00989">
    <property type="entry name" value="PAS"/>
    <property type="match status" value="1"/>
</dbReference>
<reference evidence="10" key="1">
    <citation type="submission" date="2018-02" db="EMBL/GenBank/DDBJ databases">
        <title>Phenotypic and genomic properties of facultatively anaerobic sulfur-reducing natronoarchaea from hypersaline soda lakes.</title>
        <authorList>
            <person name="Sorokin D.Y."/>
            <person name="Kublanov I.V."/>
            <person name="Roman P."/>
            <person name="Sinninghe Damste J.S."/>
            <person name="Golyshin P.N."/>
            <person name="Rojo D."/>
            <person name="Ciordia S."/>
            <person name="Mena M.D.C."/>
            <person name="Ferrer M."/>
            <person name="Messina E."/>
            <person name="Smedile F."/>
            <person name="La Spada G."/>
            <person name="La Cono V."/>
            <person name="Yakimov M.M."/>
        </authorList>
    </citation>
    <scope>NUCLEOTIDE SEQUENCE [LARGE SCALE GENOMIC DNA]</scope>
    <source>
        <strain evidence="10">AArc-Mg</strain>
    </source>
</reference>
<dbReference type="Pfam" id="PF00015">
    <property type="entry name" value="MCPsignal"/>
    <property type="match status" value="1"/>
</dbReference>
<feature type="coiled-coil region" evidence="4">
    <location>
        <begin position="245"/>
        <end position="272"/>
    </location>
</feature>
<accession>A0A346PNT1</accession>
<dbReference type="GO" id="GO:0006935">
    <property type="term" value="P:chemotaxis"/>
    <property type="evidence" value="ECO:0007669"/>
    <property type="project" value="InterPro"/>
</dbReference>
<dbReference type="KEGG" id="nag:AArcMg_1160"/>
<dbReference type="Gene3D" id="1.10.287.950">
    <property type="entry name" value="Methyl-accepting chemotaxis protein"/>
    <property type="match status" value="1"/>
</dbReference>
<dbReference type="PROSITE" id="PS50112">
    <property type="entry name" value="PAS"/>
    <property type="match status" value="1"/>
</dbReference>
<gene>
    <name evidence="9" type="ORF">AArcMg_1160</name>
</gene>
<evidence type="ECO:0000256" key="4">
    <source>
        <dbReference type="SAM" id="Coils"/>
    </source>
</evidence>
<dbReference type="SMART" id="SM00283">
    <property type="entry name" value="MA"/>
    <property type="match status" value="1"/>
</dbReference>
<evidence type="ECO:0000313" key="10">
    <source>
        <dbReference type="Proteomes" id="UP000258613"/>
    </source>
</evidence>
<evidence type="ECO:0000259" key="7">
    <source>
        <dbReference type="PROSITE" id="PS50112"/>
    </source>
</evidence>
<dbReference type="InterPro" id="IPR000014">
    <property type="entry name" value="PAS"/>
</dbReference>
<dbReference type="NCBIfam" id="TIGR00229">
    <property type="entry name" value="sensory_box"/>
    <property type="match status" value="1"/>
</dbReference>
<dbReference type="PROSITE" id="PS50111">
    <property type="entry name" value="CHEMOTAXIS_TRANSDUC_2"/>
    <property type="match status" value="1"/>
</dbReference>
<evidence type="ECO:0000256" key="3">
    <source>
        <dbReference type="PROSITE-ProRule" id="PRU00284"/>
    </source>
</evidence>
<protein>
    <submittedName>
        <fullName evidence="9">MCP domain signal transducer</fullName>
    </submittedName>
</protein>
<dbReference type="PRINTS" id="PR00260">
    <property type="entry name" value="CHEMTRNSDUCR"/>
</dbReference>
<comment type="similarity">
    <text evidence="2">Belongs to the methyl-accepting chemotaxis (MCP) protein family.</text>
</comment>
<sequence length="529" mass="56385">MAAGYKEVSCRVAVGMTGTPDGRTTEASATGTTADSSGIESTDEHQPSSVGHAATIRRAGVTQLFDGTGLPTFILDSEGTVVEWNAAIVDLTGVDREEAVGHDHVSELFYPDGRRADTLADKVLEEPNRAHTAFGVELRDPERNRYGDTSTMIDRHGDEKHIDFSATPLYDGDELIGVIEVVVDRTETIEQRDATVDLVEEVGRTATEISRGDLTARAARSDAFDVLDGELVSVIDAVNEMADTLETLTGRVDDQATEIDAATAEANEAADEIAANVTEQRTLLDDSVDEMQSFAAGMEEVAAQANEVDSAATDAATAVEDGLEAGEDARDATEEIVAISDELVGNVERLSEKMDEIEDVVEIVADVADETNLLALNANIEAARAGDSGDGFAVVADHVKTLADETRGHTDEITESLDELQVQSATTIETVDRSSDRIADADAEIEAVLDSLESIDGSVDEAAHGISEVARVIDDQAATVEELTSTMETVRSRAIESESAADRIVSATDRQDEIADLLVDRVEELQTVE</sequence>
<keyword evidence="4" id="KW-0175">Coiled coil</keyword>
<name>A0A346PNT1_9EURY</name>
<keyword evidence="1 3" id="KW-0807">Transducer</keyword>
<feature type="domain" description="PAS" evidence="7">
    <location>
        <begin position="57"/>
        <end position="112"/>
    </location>
</feature>
<feature type="domain" description="HAMP" evidence="8">
    <location>
        <begin position="199"/>
        <end position="250"/>
    </location>
</feature>
<feature type="domain" description="Methyl-accepting transducer" evidence="6">
    <location>
        <begin position="255"/>
        <end position="491"/>
    </location>
</feature>
<dbReference type="GO" id="GO:0004888">
    <property type="term" value="F:transmembrane signaling receptor activity"/>
    <property type="evidence" value="ECO:0007669"/>
    <property type="project" value="InterPro"/>
</dbReference>
<evidence type="ECO:0000259" key="6">
    <source>
        <dbReference type="PROSITE" id="PS50111"/>
    </source>
</evidence>